<evidence type="ECO:0000313" key="3">
    <source>
        <dbReference type="Proteomes" id="UP000027138"/>
    </source>
</evidence>
<gene>
    <name evidence="2" type="ORF">JCGZ_22740</name>
</gene>
<keyword evidence="3" id="KW-1185">Reference proteome</keyword>
<feature type="compositionally biased region" description="Basic and acidic residues" evidence="1">
    <location>
        <begin position="96"/>
        <end position="109"/>
    </location>
</feature>
<dbReference type="AlphaFoldDB" id="A0A067L7J3"/>
<protein>
    <submittedName>
        <fullName evidence="2">Uncharacterized protein</fullName>
    </submittedName>
</protein>
<dbReference type="EMBL" id="KK914277">
    <property type="protein sequence ID" value="KDP43188.1"/>
    <property type="molecule type" value="Genomic_DNA"/>
</dbReference>
<name>A0A067L7J3_JATCU</name>
<accession>A0A067L7J3</accession>
<evidence type="ECO:0000313" key="2">
    <source>
        <dbReference type="EMBL" id="KDP43188.1"/>
    </source>
</evidence>
<proteinExistence type="predicted"/>
<feature type="region of interest" description="Disordered" evidence="1">
    <location>
        <begin position="96"/>
        <end position="116"/>
    </location>
</feature>
<dbReference type="Proteomes" id="UP000027138">
    <property type="component" value="Unassembled WGS sequence"/>
</dbReference>
<evidence type="ECO:0000256" key="1">
    <source>
        <dbReference type="SAM" id="MobiDB-lite"/>
    </source>
</evidence>
<reference evidence="2 3" key="1">
    <citation type="journal article" date="2014" name="PLoS ONE">
        <title>Global Analysis of Gene Expression Profiles in Physic Nut (Jatropha curcas L.) Seedlings Exposed to Salt Stress.</title>
        <authorList>
            <person name="Zhang L."/>
            <person name="Zhang C."/>
            <person name="Wu P."/>
            <person name="Chen Y."/>
            <person name="Li M."/>
            <person name="Jiang H."/>
            <person name="Wu G."/>
        </authorList>
    </citation>
    <scope>NUCLEOTIDE SEQUENCE [LARGE SCALE GENOMIC DNA]</scope>
    <source>
        <strain evidence="3">cv. GZQX0401</strain>
        <tissue evidence="2">Young leaves</tissue>
    </source>
</reference>
<organism evidence="2 3">
    <name type="scientific">Jatropha curcas</name>
    <name type="common">Barbados nut</name>
    <dbReference type="NCBI Taxonomy" id="180498"/>
    <lineage>
        <taxon>Eukaryota</taxon>
        <taxon>Viridiplantae</taxon>
        <taxon>Streptophyta</taxon>
        <taxon>Embryophyta</taxon>
        <taxon>Tracheophyta</taxon>
        <taxon>Spermatophyta</taxon>
        <taxon>Magnoliopsida</taxon>
        <taxon>eudicotyledons</taxon>
        <taxon>Gunneridae</taxon>
        <taxon>Pentapetalae</taxon>
        <taxon>rosids</taxon>
        <taxon>fabids</taxon>
        <taxon>Malpighiales</taxon>
        <taxon>Euphorbiaceae</taxon>
        <taxon>Crotonoideae</taxon>
        <taxon>Jatropheae</taxon>
        <taxon>Jatropha</taxon>
    </lineage>
</organism>
<sequence length="116" mass="13067">MGATFCSQMESTMRGLEFGMKRRLRWQQPCTGATSEMEKSTAINSCSIYNVSNFLMILKIKDDLVTDLRHQRSLLKLMLACDGAKIIVAVTVTSDRGTRESKWNGERWKGSSGNRV</sequence>